<keyword evidence="4" id="KW-0121">Carboxypeptidase</keyword>
<evidence type="ECO:0000256" key="14">
    <source>
        <dbReference type="ARBA" id="ARBA00049902"/>
    </source>
</evidence>
<dbReference type="SUPFAM" id="SSF53955">
    <property type="entry name" value="Lysozyme-like"/>
    <property type="match status" value="1"/>
</dbReference>
<dbReference type="GO" id="GO:0009252">
    <property type="term" value="P:peptidoglycan biosynthetic process"/>
    <property type="evidence" value="ECO:0007669"/>
    <property type="project" value="UniProtKB-UniPathway"/>
</dbReference>
<keyword evidence="12" id="KW-0961">Cell wall biogenesis/degradation</keyword>
<keyword evidence="5" id="KW-0645">Protease</keyword>
<evidence type="ECO:0000256" key="16">
    <source>
        <dbReference type="SAM" id="Phobius"/>
    </source>
</evidence>
<feature type="transmembrane region" description="Helical" evidence="16">
    <location>
        <begin position="12"/>
        <end position="38"/>
    </location>
</feature>
<evidence type="ECO:0000256" key="3">
    <source>
        <dbReference type="ARBA" id="ARBA00007739"/>
    </source>
</evidence>
<dbReference type="NCBIfam" id="TIGR02074">
    <property type="entry name" value="PBP_1a_fam"/>
    <property type="match status" value="1"/>
</dbReference>
<dbReference type="Gene3D" id="3.40.710.10">
    <property type="entry name" value="DD-peptidase/beta-lactamase superfamily"/>
    <property type="match status" value="1"/>
</dbReference>
<dbReference type="Pfam" id="PF00912">
    <property type="entry name" value="Transgly"/>
    <property type="match status" value="1"/>
</dbReference>
<dbReference type="AlphaFoldDB" id="A0A850SZF1"/>
<keyword evidence="16" id="KW-0812">Transmembrane</keyword>
<keyword evidence="10" id="KW-0573">Peptidoglycan synthesis</keyword>
<dbReference type="InterPro" id="IPR012338">
    <property type="entry name" value="Beta-lactam/transpept-like"/>
</dbReference>
<evidence type="ECO:0000259" key="17">
    <source>
        <dbReference type="Pfam" id="PF00905"/>
    </source>
</evidence>
<evidence type="ECO:0000256" key="6">
    <source>
        <dbReference type="ARBA" id="ARBA00022676"/>
    </source>
</evidence>
<feature type="domain" description="Penicillin-binding protein transpeptidase" evidence="17">
    <location>
        <begin position="335"/>
        <end position="574"/>
    </location>
</feature>
<dbReference type="Pfam" id="PF00905">
    <property type="entry name" value="Transpeptidase"/>
    <property type="match status" value="1"/>
</dbReference>
<dbReference type="Gene3D" id="1.10.3810.10">
    <property type="entry name" value="Biosynthetic peptidoglycan transglycosylase-like"/>
    <property type="match status" value="1"/>
</dbReference>
<dbReference type="GO" id="GO:0008658">
    <property type="term" value="F:penicillin binding"/>
    <property type="evidence" value="ECO:0007669"/>
    <property type="project" value="InterPro"/>
</dbReference>
<dbReference type="SUPFAM" id="SSF56601">
    <property type="entry name" value="beta-lactamase/transpeptidase-like"/>
    <property type="match status" value="1"/>
</dbReference>
<keyword evidence="6" id="KW-0328">Glycosyltransferase</keyword>
<comment type="pathway">
    <text evidence="1">Cell wall biogenesis; peptidoglycan biosynthesis.</text>
</comment>
<evidence type="ECO:0000256" key="8">
    <source>
        <dbReference type="ARBA" id="ARBA00022801"/>
    </source>
</evidence>
<evidence type="ECO:0000256" key="7">
    <source>
        <dbReference type="ARBA" id="ARBA00022679"/>
    </source>
</evidence>
<comment type="catalytic activity">
    <reaction evidence="13">
        <text>Preferential cleavage: (Ac)2-L-Lys-D-Ala-|-D-Ala. Also transpeptidation of peptidyl-alanyl moieties that are N-acyl substituents of D-alanine.</text>
        <dbReference type="EC" id="3.4.16.4"/>
    </reaction>
</comment>
<evidence type="ECO:0000256" key="15">
    <source>
        <dbReference type="SAM" id="MobiDB-lite"/>
    </source>
</evidence>
<dbReference type="GO" id="GO:0030288">
    <property type="term" value="C:outer membrane-bounded periplasmic space"/>
    <property type="evidence" value="ECO:0007669"/>
    <property type="project" value="TreeGrafter"/>
</dbReference>
<keyword evidence="7" id="KW-0808">Transferase</keyword>
<dbReference type="EMBL" id="JACADJ010000036">
    <property type="protein sequence ID" value="NWH05500.1"/>
    <property type="molecule type" value="Genomic_DNA"/>
</dbReference>
<evidence type="ECO:0000256" key="9">
    <source>
        <dbReference type="ARBA" id="ARBA00022960"/>
    </source>
</evidence>
<keyword evidence="16" id="KW-1133">Transmembrane helix</keyword>
<keyword evidence="16" id="KW-0472">Membrane</keyword>
<evidence type="ECO:0000313" key="19">
    <source>
        <dbReference type="EMBL" id="NWH05500.1"/>
    </source>
</evidence>
<evidence type="ECO:0000256" key="5">
    <source>
        <dbReference type="ARBA" id="ARBA00022670"/>
    </source>
</evidence>
<keyword evidence="8" id="KW-0378">Hydrolase</keyword>
<comment type="similarity">
    <text evidence="2">In the C-terminal section; belongs to the transpeptidase family.</text>
</comment>
<evidence type="ECO:0000256" key="1">
    <source>
        <dbReference type="ARBA" id="ARBA00004752"/>
    </source>
</evidence>
<proteinExistence type="inferred from homology"/>
<sequence>MRWFSWLWLVSLVRLLFYTGLLAVGIMAAAVCLMVFHISGDLPKLPSPLSRIIETPQSLIYAADGQILISLGKKTSVSLDMVSADFLNAIVATEDHRFFEHHGVNKLRTFKALYITLFKPGRIEGASTITQQLAKNLFFSFEKTWQRKFKEMLVAFQIEQANTKEQILEAYINQIHFGAGAQGIERAARMYFDKPAQDLTLAEAALLAGLPKSPTLYNPFRHYDKALARRRVVLNRMVAAGFIPADEAARTDALRPALHDGRKDARTGSYFLDAMIQALVNMYGEDVVYHGGIKVYSTMDSRRQADARTAVMEGMARLDELMGLDKGMGDKPQAALVAIDNASGAIKAMVGGRDYYASEFNRAVNSRRQAGSGFKPFLYYAAFRDRKLHPARVFQDRPVAIPIKGAPDWYPRNFEKKYRGPMILKQALIHSVNTIAAQVVADVGPAAVVDVARACGIKSPLKPVYSLALGTSDVSVMDMAVGFSTLAGLGIYHEPFLFWRVEDARGRVLFEHIVKDRRVLDAATAFQVVDMMQGVVDFGSGRGVRRLGFKRPAAGKTGTTDNYNDAWFTGFTPSLCVSVWTGYDQKKKLKDKNRIGITGGRGALPIWTDFMIRAMKNEPERDFLMPPDIRYEIVEKRTGCLAGSRANMADDVDSSQPAADADSAGTIRVALKKGQEPCRRD</sequence>
<protein>
    <submittedName>
        <fullName evidence="19">PBP1A family penicillin-binding protein</fullName>
    </submittedName>
</protein>
<evidence type="ECO:0000259" key="18">
    <source>
        <dbReference type="Pfam" id="PF00912"/>
    </source>
</evidence>
<comment type="catalytic activity">
    <reaction evidence="14">
        <text>[GlcNAc-(1-&gt;4)-Mur2Ac(oyl-L-Ala-gamma-D-Glu-L-Lys-D-Ala-D-Ala)](n)-di-trans,octa-cis-undecaprenyl diphosphate + beta-D-GlcNAc-(1-&gt;4)-Mur2Ac(oyl-L-Ala-gamma-D-Glu-L-Lys-D-Ala-D-Ala)-di-trans,octa-cis-undecaprenyl diphosphate = [GlcNAc-(1-&gt;4)-Mur2Ac(oyl-L-Ala-gamma-D-Glu-L-Lys-D-Ala-D-Ala)](n+1)-di-trans,octa-cis-undecaprenyl diphosphate + di-trans,octa-cis-undecaprenyl diphosphate + H(+)</text>
        <dbReference type="Rhea" id="RHEA:23708"/>
        <dbReference type="Rhea" id="RHEA-COMP:9602"/>
        <dbReference type="Rhea" id="RHEA-COMP:9603"/>
        <dbReference type="ChEBI" id="CHEBI:15378"/>
        <dbReference type="ChEBI" id="CHEBI:58405"/>
        <dbReference type="ChEBI" id="CHEBI:60033"/>
        <dbReference type="ChEBI" id="CHEBI:78435"/>
        <dbReference type="EC" id="2.4.99.28"/>
    </reaction>
</comment>
<evidence type="ECO:0000256" key="10">
    <source>
        <dbReference type="ARBA" id="ARBA00022984"/>
    </source>
</evidence>
<accession>A0A850SZF1</accession>
<evidence type="ECO:0000256" key="12">
    <source>
        <dbReference type="ARBA" id="ARBA00023316"/>
    </source>
</evidence>
<evidence type="ECO:0000256" key="4">
    <source>
        <dbReference type="ARBA" id="ARBA00022645"/>
    </source>
</evidence>
<dbReference type="Proteomes" id="UP000553343">
    <property type="component" value="Unassembled WGS sequence"/>
</dbReference>
<gene>
    <name evidence="19" type="ORF">HXW94_10950</name>
</gene>
<evidence type="ECO:0000256" key="11">
    <source>
        <dbReference type="ARBA" id="ARBA00023268"/>
    </source>
</evidence>
<keyword evidence="20" id="KW-1185">Reference proteome</keyword>
<dbReference type="InterPro" id="IPR050396">
    <property type="entry name" value="Glycosyltr_51/Transpeptidase"/>
</dbReference>
<dbReference type="GO" id="GO:0008955">
    <property type="term" value="F:peptidoglycan glycosyltransferase activity"/>
    <property type="evidence" value="ECO:0007669"/>
    <property type="project" value="UniProtKB-EC"/>
</dbReference>
<reference evidence="19 20" key="1">
    <citation type="submission" date="2020-06" db="EMBL/GenBank/DDBJ databases">
        <title>High-quality draft genome of sulfate reducer Desulfobacter latus type strain AcrS2 isolated from marine sediment.</title>
        <authorList>
            <person name="Hoppe M."/>
            <person name="Larsen C.K."/>
            <person name="Marshall I.P.G."/>
            <person name="Schramm A."/>
            <person name="Marietou A.G."/>
        </authorList>
    </citation>
    <scope>NUCLEOTIDE SEQUENCE [LARGE SCALE GENOMIC DNA]</scope>
    <source>
        <strain evidence="19 20">AcRS2</strain>
    </source>
</reference>
<keyword evidence="9" id="KW-0133">Cell shape</keyword>
<feature type="domain" description="Glycosyl transferase family 51" evidence="18">
    <location>
        <begin position="73"/>
        <end position="237"/>
    </location>
</feature>
<dbReference type="FunFam" id="1.10.3810.10:FF:000001">
    <property type="entry name" value="Penicillin-binding protein 1A"/>
    <property type="match status" value="1"/>
</dbReference>
<evidence type="ECO:0000313" key="20">
    <source>
        <dbReference type="Proteomes" id="UP000553343"/>
    </source>
</evidence>
<dbReference type="GO" id="GO:0006508">
    <property type="term" value="P:proteolysis"/>
    <property type="evidence" value="ECO:0007669"/>
    <property type="project" value="UniProtKB-KW"/>
</dbReference>
<dbReference type="InterPro" id="IPR036950">
    <property type="entry name" value="PBP_transglycosylase"/>
</dbReference>
<dbReference type="InterPro" id="IPR023346">
    <property type="entry name" value="Lysozyme-like_dom_sf"/>
</dbReference>
<dbReference type="GO" id="GO:0071555">
    <property type="term" value="P:cell wall organization"/>
    <property type="evidence" value="ECO:0007669"/>
    <property type="project" value="UniProtKB-KW"/>
</dbReference>
<organism evidence="19 20">
    <name type="scientific">Desulfobacter latus</name>
    <dbReference type="NCBI Taxonomy" id="2292"/>
    <lineage>
        <taxon>Bacteria</taxon>
        <taxon>Pseudomonadati</taxon>
        <taxon>Thermodesulfobacteriota</taxon>
        <taxon>Desulfobacteria</taxon>
        <taxon>Desulfobacterales</taxon>
        <taxon>Desulfobacteraceae</taxon>
        <taxon>Desulfobacter</taxon>
    </lineage>
</organism>
<dbReference type="InterPro" id="IPR001264">
    <property type="entry name" value="Glyco_trans_51"/>
</dbReference>
<dbReference type="InterPro" id="IPR001460">
    <property type="entry name" value="PCN-bd_Tpept"/>
</dbReference>
<comment type="caution">
    <text evidence="19">The sequence shown here is derived from an EMBL/GenBank/DDBJ whole genome shotgun (WGS) entry which is preliminary data.</text>
</comment>
<evidence type="ECO:0000256" key="13">
    <source>
        <dbReference type="ARBA" id="ARBA00034000"/>
    </source>
</evidence>
<name>A0A850SZF1_9BACT</name>
<keyword evidence="11" id="KW-0511">Multifunctional enzyme</keyword>
<dbReference type="GO" id="GO:0008360">
    <property type="term" value="P:regulation of cell shape"/>
    <property type="evidence" value="ECO:0007669"/>
    <property type="project" value="UniProtKB-KW"/>
</dbReference>
<evidence type="ECO:0000256" key="2">
    <source>
        <dbReference type="ARBA" id="ARBA00007090"/>
    </source>
</evidence>
<feature type="region of interest" description="Disordered" evidence="15">
    <location>
        <begin position="648"/>
        <end position="681"/>
    </location>
</feature>
<dbReference type="PANTHER" id="PTHR32282:SF33">
    <property type="entry name" value="PEPTIDOGLYCAN GLYCOSYLTRANSFERASE"/>
    <property type="match status" value="1"/>
</dbReference>
<feature type="compositionally biased region" description="Low complexity" evidence="15">
    <location>
        <begin position="654"/>
        <end position="664"/>
    </location>
</feature>
<dbReference type="GO" id="GO:0009002">
    <property type="term" value="F:serine-type D-Ala-D-Ala carboxypeptidase activity"/>
    <property type="evidence" value="ECO:0007669"/>
    <property type="project" value="UniProtKB-EC"/>
</dbReference>
<dbReference type="UniPathway" id="UPA00219"/>
<comment type="similarity">
    <text evidence="3">In the N-terminal section; belongs to the glycosyltransferase 51 family.</text>
</comment>
<dbReference type="PANTHER" id="PTHR32282">
    <property type="entry name" value="BINDING PROTEIN TRANSPEPTIDASE, PUTATIVE-RELATED"/>
    <property type="match status" value="1"/>
</dbReference>